<comment type="caution">
    <text evidence="1">The sequence shown here is derived from an EMBL/GenBank/DDBJ whole genome shotgun (WGS) entry which is preliminary data.</text>
</comment>
<sequence length="87" mass="9202">MNGRLLKLIRNRCNGTDELAAAAVQSFAIQLCSQSITGQSSKIGNCFGGHLYFFGIGNNGPGQGMFAPGFQRKSSLHQTVFGVAFCG</sequence>
<protein>
    <submittedName>
        <fullName evidence="1">Uncharacterized protein</fullName>
    </submittedName>
</protein>
<name>J9FUP4_9ZZZZ</name>
<proteinExistence type="predicted"/>
<dbReference type="AlphaFoldDB" id="J9FUP4"/>
<organism evidence="1">
    <name type="scientific">gut metagenome</name>
    <dbReference type="NCBI Taxonomy" id="749906"/>
    <lineage>
        <taxon>unclassified sequences</taxon>
        <taxon>metagenomes</taxon>
        <taxon>organismal metagenomes</taxon>
    </lineage>
</organism>
<dbReference type="EMBL" id="AMCI01004143">
    <property type="protein sequence ID" value="EJW98701.1"/>
    <property type="molecule type" value="Genomic_DNA"/>
</dbReference>
<reference evidence="1" key="1">
    <citation type="journal article" date="2012" name="PLoS ONE">
        <title>Gene sets for utilization of primary and secondary nutrition supplies in the distal gut of endangered iberian lynx.</title>
        <authorList>
            <person name="Alcaide M."/>
            <person name="Messina E."/>
            <person name="Richter M."/>
            <person name="Bargiela R."/>
            <person name="Peplies J."/>
            <person name="Huws S.A."/>
            <person name="Newbold C.J."/>
            <person name="Golyshin P.N."/>
            <person name="Simon M.A."/>
            <person name="Lopez G."/>
            <person name="Yakimov M.M."/>
            <person name="Ferrer M."/>
        </authorList>
    </citation>
    <scope>NUCLEOTIDE SEQUENCE</scope>
</reference>
<gene>
    <name evidence="1" type="ORF">EVA_13191</name>
</gene>
<evidence type="ECO:0000313" key="1">
    <source>
        <dbReference type="EMBL" id="EJW98701.1"/>
    </source>
</evidence>
<accession>J9FUP4</accession>